<dbReference type="EnsemblFungi" id="MAPG_10627T0">
    <property type="protein sequence ID" value="MAPG_10627T0"/>
    <property type="gene ID" value="MAPG_10627"/>
</dbReference>
<evidence type="ECO:0000313" key="2">
    <source>
        <dbReference type="EnsemblFungi" id="MAPG_10627T0"/>
    </source>
</evidence>
<reference evidence="1" key="2">
    <citation type="submission" date="2010-05" db="EMBL/GenBank/DDBJ databases">
        <title>The Genome Sequence of Magnaporthe poae strain ATCC 64411.</title>
        <authorList>
            <consortium name="The Broad Institute Genome Sequencing Platform"/>
            <consortium name="Broad Institute Genome Sequencing Center for Infectious Disease"/>
            <person name="Ma L.-J."/>
            <person name="Dead R."/>
            <person name="Young S."/>
            <person name="Zeng Q."/>
            <person name="Koehrsen M."/>
            <person name="Alvarado L."/>
            <person name="Berlin A."/>
            <person name="Chapman S.B."/>
            <person name="Chen Z."/>
            <person name="Freedman E."/>
            <person name="Gellesch M."/>
            <person name="Goldberg J."/>
            <person name="Griggs A."/>
            <person name="Gujja S."/>
            <person name="Heilman E.R."/>
            <person name="Heiman D."/>
            <person name="Hepburn T."/>
            <person name="Howarth C."/>
            <person name="Jen D."/>
            <person name="Larson L."/>
            <person name="Mehta T."/>
            <person name="Neiman D."/>
            <person name="Pearson M."/>
            <person name="Roberts A."/>
            <person name="Saif S."/>
            <person name="Shea T."/>
            <person name="Shenoy N."/>
            <person name="Sisk P."/>
            <person name="Stolte C."/>
            <person name="Sykes S."/>
            <person name="Walk T."/>
            <person name="White J."/>
            <person name="Yandava C."/>
            <person name="Haas B."/>
            <person name="Nusbaum C."/>
            <person name="Birren B."/>
        </authorList>
    </citation>
    <scope>NUCLEOTIDE SEQUENCE</scope>
    <source>
        <strain evidence="1">ATCC 64411</strain>
    </source>
</reference>
<keyword evidence="3" id="KW-1185">Reference proteome</keyword>
<accession>A0A0C4ED34</accession>
<evidence type="ECO:0000313" key="3">
    <source>
        <dbReference type="Proteomes" id="UP000011715"/>
    </source>
</evidence>
<sequence length="119" mass="13590">MAQQLDDIRGMLRAMQQDMLEFRGRLERIETRVIASDSNAIARVLNSILTRPDDTLHPLRALATNENIPDFPRTREDIDSMNADTLETMLRALDQPLGGELLEKRRRLKHAIGIVLESL</sequence>
<reference evidence="3" key="1">
    <citation type="submission" date="2010-05" db="EMBL/GenBank/DDBJ databases">
        <title>The genome sequence of Magnaporthe poae strain ATCC 64411.</title>
        <authorList>
            <person name="Ma L.-J."/>
            <person name="Dead R."/>
            <person name="Young S."/>
            <person name="Zeng Q."/>
            <person name="Koehrsen M."/>
            <person name="Alvarado L."/>
            <person name="Berlin A."/>
            <person name="Chapman S.B."/>
            <person name="Chen Z."/>
            <person name="Freedman E."/>
            <person name="Gellesch M."/>
            <person name="Goldberg J."/>
            <person name="Griggs A."/>
            <person name="Gujja S."/>
            <person name="Heilman E.R."/>
            <person name="Heiman D."/>
            <person name="Hepburn T."/>
            <person name="Howarth C."/>
            <person name="Jen D."/>
            <person name="Larson L."/>
            <person name="Mehta T."/>
            <person name="Neiman D."/>
            <person name="Pearson M."/>
            <person name="Roberts A."/>
            <person name="Saif S."/>
            <person name="Shea T."/>
            <person name="Shenoy N."/>
            <person name="Sisk P."/>
            <person name="Stolte C."/>
            <person name="Sykes S."/>
            <person name="Walk T."/>
            <person name="White J."/>
            <person name="Yandava C."/>
            <person name="Haas B."/>
            <person name="Nusbaum C."/>
            <person name="Birren B."/>
        </authorList>
    </citation>
    <scope>NUCLEOTIDE SEQUENCE [LARGE SCALE GENOMIC DNA]</scope>
    <source>
        <strain evidence="3">ATCC 64411 / 73-15</strain>
    </source>
</reference>
<dbReference type="VEuPathDB" id="FungiDB:MAPG_10627"/>
<dbReference type="OMA" id="QDMLEFR"/>
<dbReference type="Proteomes" id="UP000011715">
    <property type="component" value="Unassembled WGS sequence"/>
</dbReference>
<evidence type="ECO:0000313" key="1">
    <source>
        <dbReference type="EMBL" id="KLU90776.1"/>
    </source>
</evidence>
<reference evidence="2" key="5">
    <citation type="submission" date="2015-06" db="UniProtKB">
        <authorList>
            <consortium name="EnsemblFungi"/>
        </authorList>
    </citation>
    <scope>IDENTIFICATION</scope>
    <source>
        <strain evidence="2">ATCC 64411</strain>
    </source>
</reference>
<reference evidence="2" key="4">
    <citation type="journal article" date="2015" name="G3 (Bethesda)">
        <title>Genome sequences of three phytopathogenic species of the Magnaporthaceae family of fungi.</title>
        <authorList>
            <person name="Okagaki L.H."/>
            <person name="Nunes C.C."/>
            <person name="Sailsbery J."/>
            <person name="Clay B."/>
            <person name="Brown D."/>
            <person name="John T."/>
            <person name="Oh Y."/>
            <person name="Young N."/>
            <person name="Fitzgerald M."/>
            <person name="Haas B.J."/>
            <person name="Zeng Q."/>
            <person name="Young S."/>
            <person name="Adiconis X."/>
            <person name="Fan L."/>
            <person name="Levin J.Z."/>
            <person name="Mitchell T.K."/>
            <person name="Okubara P.A."/>
            <person name="Farman M.L."/>
            <person name="Kohn L.M."/>
            <person name="Birren B."/>
            <person name="Ma L.-J."/>
            <person name="Dean R.A."/>
        </authorList>
    </citation>
    <scope>NUCLEOTIDE SEQUENCE</scope>
    <source>
        <strain evidence="2">ATCC 64411 / 73-15</strain>
    </source>
</reference>
<dbReference type="eggNOG" id="ENOG502RW6H">
    <property type="taxonomic scope" value="Eukaryota"/>
</dbReference>
<protein>
    <recommendedName>
        <fullName evidence="4">BAG domain-containing protein</fullName>
    </recommendedName>
</protein>
<name>A0A0C4ED34_MAGP6</name>
<dbReference type="OrthoDB" id="5413892at2759"/>
<dbReference type="STRING" id="644358.A0A0C4ED34"/>
<reference evidence="1" key="3">
    <citation type="submission" date="2011-03" db="EMBL/GenBank/DDBJ databases">
        <title>Annotation of Magnaporthe poae ATCC 64411.</title>
        <authorList>
            <person name="Ma L.-J."/>
            <person name="Dead R."/>
            <person name="Young S.K."/>
            <person name="Zeng Q."/>
            <person name="Gargeya S."/>
            <person name="Fitzgerald M."/>
            <person name="Haas B."/>
            <person name="Abouelleil A."/>
            <person name="Alvarado L."/>
            <person name="Arachchi H.M."/>
            <person name="Berlin A."/>
            <person name="Brown A."/>
            <person name="Chapman S.B."/>
            <person name="Chen Z."/>
            <person name="Dunbar C."/>
            <person name="Freedman E."/>
            <person name="Gearin G."/>
            <person name="Gellesch M."/>
            <person name="Goldberg J."/>
            <person name="Griggs A."/>
            <person name="Gujja S."/>
            <person name="Heiman D."/>
            <person name="Howarth C."/>
            <person name="Larson L."/>
            <person name="Lui A."/>
            <person name="MacDonald P.J.P."/>
            <person name="Mehta T."/>
            <person name="Montmayeur A."/>
            <person name="Murphy C."/>
            <person name="Neiman D."/>
            <person name="Pearson M."/>
            <person name="Priest M."/>
            <person name="Roberts A."/>
            <person name="Saif S."/>
            <person name="Shea T."/>
            <person name="Shenoy N."/>
            <person name="Sisk P."/>
            <person name="Stolte C."/>
            <person name="Sykes S."/>
            <person name="Yandava C."/>
            <person name="Wortman J."/>
            <person name="Nusbaum C."/>
            <person name="Birren B."/>
        </authorList>
    </citation>
    <scope>NUCLEOTIDE SEQUENCE</scope>
    <source>
        <strain evidence="1">ATCC 64411</strain>
    </source>
</reference>
<evidence type="ECO:0008006" key="4">
    <source>
        <dbReference type="Google" id="ProtNLM"/>
    </source>
</evidence>
<organism evidence="2 3">
    <name type="scientific">Magnaporthiopsis poae (strain ATCC 64411 / 73-15)</name>
    <name type="common">Kentucky bluegrass fungus</name>
    <name type="synonym">Magnaporthe poae</name>
    <dbReference type="NCBI Taxonomy" id="644358"/>
    <lineage>
        <taxon>Eukaryota</taxon>
        <taxon>Fungi</taxon>
        <taxon>Dikarya</taxon>
        <taxon>Ascomycota</taxon>
        <taxon>Pezizomycotina</taxon>
        <taxon>Sordariomycetes</taxon>
        <taxon>Sordariomycetidae</taxon>
        <taxon>Magnaporthales</taxon>
        <taxon>Magnaporthaceae</taxon>
        <taxon>Magnaporthiopsis</taxon>
    </lineage>
</organism>
<dbReference type="EMBL" id="GL876975">
    <property type="protein sequence ID" value="KLU90776.1"/>
    <property type="molecule type" value="Genomic_DNA"/>
</dbReference>
<proteinExistence type="predicted"/>
<dbReference type="AlphaFoldDB" id="A0A0C4ED34"/>
<dbReference type="EMBL" id="ADBL01002377">
    <property type="status" value="NOT_ANNOTATED_CDS"/>
    <property type="molecule type" value="Genomic_DNA"/>
</dbReference>
<gene>
    <name evidence="1" type="ORF">MAPG_10627</name>
</gene>